<dbReference type="Proteomes" id="UP001190700">
    <property type="component" value="Unassembled WGS sequence"/>
</dbReference>
<dbReference type="EMBL" id="LGRX02026429">
    <property type="protein sequence ID" value="KAK3250887.1"/>
    <property type="molecule type" value="Genomic_DNA"/>
</dbReference>
<accession>A0AAE0CBN6</accession>
<gene>
    <name evidence="1" type="ORF">CYMTET_39755</name>
</gene>
<sequence>MTFPWKCPYCPKTFATKEELESEAAPNSEKKRLEYQVTHKGCMCHRAPIMLDIPPEDYVADVLRFALREVHHTIEVTVRRRCTTQEQIDKLADFLHSKVNCVIKVRKVKKKQGVKEDKTPNIIGRECSLTMHHSEDMVRTILSEDDPRLEKALMVWSCLKLLWREMTTRMALDTPAFRQTKARAIKQRADNYIAALIAHGTAQDVYLYSYVASQHLPAQVLRHGDLLDYSMQGKKRSKGKNKHQSDAAD</sequence>
<organism evidence="1 2">
    <name type="scientific">Cymbomonas tetramitiformis</name>
    <dbReference type="NCBI Taxonomy" id="36881"/>
    <lineage>
        <taxon>Eukaryota</taxon>
        <taxon>Viridiplantae</taxon>
        <taxon>Chlorophyta</taxon>
        <taxon>Pyramimonadophyceae</taxon>
        <taxon>Pyramimonadales</taxon>
        <taxon>Pyramimonadaceae</taxon>
        <taxon>Cymbomonas</taxon>
    </lineage>
</organism>
<keyword evidence="2" id="KW-1185">Reference proteome</keyword>
<reference evidence="1 2" key="1">
    <citation type="journal article" date="2015" name="Genome Biol. Evol.">
        <title>Comparative Genomics of a Bacterivorous Green Alga Reveals Evolutionary Causalities and Consequences of Phago-Mixotrophic Mode of Nutrition.</title>
        <authorList>
            <person name="Burns J.A."/>
            <person name="Paasch A."/>
            <person name="Narechania A."/>
            <person name="Kim E."/>
        </authorList>
    </citation>
    <scope>NUCLEOTIDE SEQUENCE [LARGE SCALE GENOMIC DNA]</scope>
    <source>
        <strain evidence="1 2">PLY_AMNH</strain>
    </source>
</reference>
<dbReference type="AlphaFoldDB" id="A0AAE0CBN6"/>
<evidence type="ECO:0000313" key="1">
    <source>
        <dbReference type="EMBL" id="KAK3250887.1"/>
    </source>
</evidence>
<name>A0AAE0CBN6_9CHLO</name>
<proteinExistence type="predicted"/>
<comment type="caution">
    <text evidence="1">The sequence shown here is derived from an EMBL/GenBank/DDBJ whole genome shotgun (WGS) entry which is preliminary data.</text>
</comment>
<evidence type="ECO:0000313" key="2">
    <source>
        <dbReference type="Proteomes" id="UP001190700"/>
    </source>
</evidence>
<protein>
    <submittedName>
        <fullName evidence="1">Uncharacterized protein</fullName>
    </submittedName>
</protein>